<dbReference type="AlphaFoldDB" id="A0A6J6SBA7"/>
<protein>
    <submittedName>
        <fullName evidence="2">Unannotated protein</fullName>
    </submittedName>
</protein>
<reference evidence="2" key="1">
    <citation type="submission" date="2020-05" db="EMBL/GenBank/DDBJ databases">
        <authorList>
            <person name="Chiriac C."/>
            <person name="Salcher M."/>
            <person name="Ghai R."/>
            <person name="Kavagutti S V."/>
        </authorList>
    </citation>
    <scope>NUCLEOTIDE SEQUENCE</scope>
</reference>
<accession>A0A6J6SBA7</accession>
<feature type="region of interest" description="Disordered" evidence="1">
    <location>
        <begin position="1"/>
        <end position="34"/>
    </location>
</feature>
<dbReference type="PANTHER" id="PTHR37835:SF1">
    <property type="entry name" value="ALPHA-CLOSTRIPAIN"/>
    <property type="match status" value="1"/>
</dbReference>
<dbReference type="PANTHER" id="PTHR37835">
    <property type="entry name" value="ALPHA-CLOSTRIPAIN"/>
    <property type="match status" value="1"/>
</dbReference>
<organism evidence="2">
    <name type="scientific">freshwater metagenome</name>
    <dbReference type="NCBI Taxonomy" id="449393"/>
    <lineage>
        <taxon>unclassified sequences</taxon>
        <taxon>metagenomes</taxon>
        <taxon>ecological metagenomes</taxon>
    </lineage>
</organism>
<feature type="compositionally biased region" description="Polar residues" evidence="1">
    <location>
        <begin position="15"/>
        <end position="33"/>
    </location>
</feature>
<sequence length="677" mass="70769">MTRARARRLGAGSLPRSTTCSTTRPATRSTSGPASRPLAALALLALLATPALAGCGSGESGGQGGAQAPAADVEQPGESWTVLIYSMADTDLEPFMVTDINEAGEVGSTDKLKVRAFVDRNAGYGEEPLLDQGDWVGGRVLDLTEPGRTELVADLGDVNSADPATLADFIAQGIADHPADKYALIISDHGAGWPGIGPDEGSDYDVLDLIDIGDGISAGLEEAGVEKLDLLGFDACLMASYEVASAMAPVARRMVASQELEPGHGWDYRSLSVLAEDPTTGTETFGSAILDGFEQQAIDSGTEADITLSMIDLTRMPALDEAVEAFSDELGQTPEVAPAVGRAESTVLAFGKSPDPMQDSNHSDLGLLVEAIGADAEEVSAPAEAIATALDDVVIDSVAGPATADATGLSVYLPPSADLADPAYQEVAEADPWEELLLEYYEAGDAIPTDELPEFDTADGEPTVNLAEDGTLELKASFADAALGNLTDAVISYGLVNGDGSVTYLGEEIADVDPDTAEVYGTYDLTVLVLDDQVDTAYGYLDLDLSEDLAYGYLDIPLTYYPSYDPETPQEALLSAVLDVEGGGFVSETLYGYDPDSQGYGELPPDPEGLLVPDVLTYTADGEGIWEPTTDVGLYADIPNLLYDFEPLESGTEIWVELTATDYGGNSATTGTQVTVP</sequence>
<gene>
    <name evidence="2" type="ORF">UFOPK2761_00581</name>
</gene>
<name>A0A6J6SBA7_9ZZZZ</name>
<proteinExistence type="predicted"/>
<dbReference type="Gene3D" id="3.40.50.11970">
    <property type="match status" value="1"/>
</dbReference>
<dbReference type="EMBL" id="CAEZYQ010000003">
    <property type="protein sequence ID" value="CAB4732032.1"/>
    <property type="molecule type" value="Genomic_DNA"/>
</dbReference>
<dbReference type="Pfam" id="PF03415">
    <property type="entry name" value="Peptidase_C11"/>
    <property type="match status" value="1"/>
</dbReference>
<dbReference type="InterPro" id="IPR005077">
    <property type="entry name" value="Peptidase_C11"/>
</dbReference>
<evidence type="ECO:0000256" key="1">
    <source>
        <dbReference type="SAM" id="MobiDB-lite"/>
    </source>
</evidence>
<evidence type="ECO:0000313" key="2">
    <source>
        <dbReference type="EMBL" id="CAB4732032.1"/>
    </source>
</evidence>